<evidence type="ECO:0000313" key="2">
    <source>
        <dbReference type="Proteomes" id="UP001281024"/>
    </source>
</evidence>
<evidence type="ECO:0000313" key="1">
    <source>
        <dbReference type="EMBL" id="MDV7715269.1"/>
    </source>
</evidence>
<reference evidence="1" key="1">
    <citation type="submission" date="2019-10" db="EMBL/GenBank/DDBJ databases">
        <title>Malate fermentation in French cider.</title>
        <authorList>
            <person name="Cousin F.J."/>
            <person name="Medina Fernandez S."/>
            <person name="Misery B."/>
            <person name="Laplace J.-M."/>
            <person name="Cretenet M."/>
        </authorList>
    </citation>
    <scope>NUCLEOTIDE SEQUENCE</scope>
    <source>
        <strain evidence="1">UCMA15129</strain>
    </source>
</reference>
<dbReference type="EMBL" id="WERV01000004">
    <property type="protein sequence ID" value="MDV7715269.1"/>
    <property type="molecule type" value="Genomic_DNA"/>
</dbReference>
<dbReference type="RefSeq" id="WP_317768233.1">
    <property type="nucleotide sequence ID" value="NZ_WERV01000004.1"/>
</dbReference>
<gene>
    <name evidence="1" type="ORF">GA838_05795</name>
</gene>
<proteinExistence type="predicted"/>
<dbReference type="Proteomes" id="UP001281024">
    <property type="component" value="Unassembled WGS sequence"/>
</dbReference>
<name>A0AAJ2P1R7_OENOE</name>
<accession>A0AAJ2P1R7</accession>
<organism evidence="1 2">
    <name type="scientific">Oenococcus oeni</name>
    <name type="common">Leuconostoc oenos</name>
    <dbReference type="NCBI Taxonomy" id="1247"/>
    <lineage>
        <taxon>Bacteria</taxon>
        <taxon>Bacillati</taxon>
        <taxon>Bacillota</taxon>
        <taxon>Bacilli</taxon>
        <taxon>Lactobacillales</taxon>
        <taxon>Lactobacillaceae</taxon>
        <taxon>Oenococcus</taxon>
    </lineage>
</organism>
<protein>
    <submittedName>
        <fullName evidence="1">Uncharacterized protein</fullName>
    </submittedName>
</protein>
<comment type="caution">
    <text evidence="1">The sequence shown here is derived from an EMBL/GenBank/DDBJ whole genome shotgun (WGS) entry which is preliminary data.</text>
</comment>
<sequence length="76" mass="8649">MTVYIDRYGKDHGSITGILVIRDIASNAYVEKAFKTHIKLTPQSAKAKVFLNLSEADFFMECHSMANYRYSIKAND</sequence>
<dbReference type="AlphaFoldDB" id="A0AAJ2P1R7"/>